<evidence type="ECO:0000313" key="9">
    <source>
        <dbReference type="EMBL" id="OCT46719.1"/>
    </source>
</evidence>
<protein>
    <recommendedName>
        <fullName evidence="8">Wax synthase domain-containing protein</fullName>
    </recommendedName>
</protein>
<reference evidence="10" key="1">
    <citation type="submission" date="2015-07" db="EMBL/GenBank/DDBJ databases">
        <authorList>
            <person name="Teixeira M.M."/>
            <person name="Souza R.C."/>
            <person name="Almeida L.G."/>
            <person name="Vicente V.A."/>
            <person name="de Hoog S."/>
            <person name="Bocca A.L."/>
            <person name="de Almeida S.R."/>
            <person name="Vasconcelos A.T."/>
            <person name="Felipe M.S."/>
        </authorList>
    </citation>
    <scope>NUCLEOTIDE SEQUENCE [LARGE SCALE GENOMIC DNA]</scope>
    <source>
        <strain evidence="10">KSF</strain>
    </source>
</reference>
<keyword evidence="4 7" id="KW-0812">Transmembrane</keyword>
<feature type="transmembrane region" description="Helical" evidence="7">
    <location>
        <begin position="378"/>
        <end position="401"/>
    </location>
</feature>
<dbReference type="STRING" id="86049.A0A1C1CDY5"/>
<gene>
    <name evidence="9" type="ORF">CLCR_01958</name>
</gene>
<dbReference type="InterPro" id="IPR044851">
    <property type="entry name" value="Wax_synthase"/>
</dbReference>
<comment type="caution">
    <text evidence="9">The sequence shown here is derived from an EMBL/GenBank/DDBJ whole genome shotgun (WGS) entry which is preliminary data.</text>
</comment>
<comment type="subcellular location">
    <subcellularLocation>
        <location evidence="1">Membrane</location>
        <topology evidence="1">Multi-pass membrane protein</topology>
    </subcellularLocation>
</comment>
<dbReference type="eggNOG" id="ENOG502SAIV">
    <property type="taxonomic scope" value="Eukaryota"/>
</dbReference>
<proteinExistence type="inferred from homology"/>
<dbReference type="InterPro" id="IPR032805">
    <property type="entry name" value="Wax_synthase_dom"/>
</dbReference>
<evidence type="ECO:0000256" key="6">
    <source>
        <dbReference type="ARBA" id="ARBA00023136"/>
    </source>
</evidence>
<sequence length="471" mass="52353">MSYAQAEHKVRAQYMALHQTGAMIPASSGSDSMNLILLLGWLLACPSISDSIYRWSRLPVFAGILSSSIWNLYHVRSIGVVGSIGVGLNSALFTVLAVNFVLLYDPRKFKRLVLRPTVQGTKTAGPADLKWTGTHDRLDSAVPLAWESMPRSLSRRLFWILDLVTSMRGVHWSWNPSPSPPYPQSLRVARSDRSATFFRSLSRFLIDYIFIDLVKCLMIADPYFLGSTRQEVSPRLPVSGTSPLALSSYRLLLGMTGAYLAIDLQYTATVLIQVNVLGSSVLGLNASPVLFPPIWGSPRAVLRTGLRGFWGETWHQMFRMHFASIGDAFADYLLRHKGPKSSKPSSARRWIRIVVVFLLSGILHACASYTLLGPTRPWRSFLFFALQPAGMAAQSLGSHLFSGSLLERVMGRARSAERQTANLAFTILWFGATGGLLLEDLSSGGMWMFEPVPISILRGLGFSEDKRFWCW</sequence>
<dbReference type="VEuPathDB" id="FungiDB:CLCR_01958"/>
<dbReference type="PANTHER" id="PTHR31595:SF67">
    <property type="entry name" value="WAX SYNTHASE DOMAIN-CONTAINING PROTEIN"/>
    <property type="match status" value="1"/>
</dbReference>
<organism evidence="9 10">
    <name type="scientific">Cladophialophora carrionii</name>
    <dbReference type="NCBI Taxonomy" id="86049"/>
    <lineage>
        <taxon>Eukaryota</taxon>
        <taxon>Fungi</taxon>
        <taxon>Dikarya</taxon>
        <taxon>Ascomycota</taxon>
        <taxon>Pezizomycotina</taxon>
        <taxon>Eurotiomycetes</taxon>
        <taxon>Chaetothyriomycetidae</taxon>
        <taxon>Chaetothyriales</taxon>
        <taxon>Herpotrichiellaceae</taxon>
        <taxon>Cladophialophora</taxon>
    </lineage>
</organism>
<dbReference type="PANTHER" id="PTHR31595">
    <property type="entry name" value="LONG-CHAIN-ALCOHOL O-FATTY-ACYLTRANSFERASE 3-RELATED"/>
    <property type="match status" value="1"/>
</dbReference>
<keyword evidence="5 7" id="KW-1133">Transmembrane helix</keyword>
<keyword evidence="3" id="KW-0808">Transferase</keyword>
<comment type="similarity">
    <text evidence="2">Belongs to the wax synthase family.</text>
</comment>
<evidence type="ECO:0000256" key="3">
    <source>
        <dbReference type="ARBA" id="ARBA00022679"/>
    </source>
</evidence>
<dbReference type="GO" id="GO:0008374">
    <property type="term" value="F:O-acyltransferase activity"/>
    <property type="evidence" value="ECO:0007669"/>
    <property type="project" value="InterPro"/>
</dbReference>
<evidence type="ECO:0000256" key="1">
    <source>
        <dbReference type="ARBA" id="ARBA00004141"/>
    </source>
</evidence>
<feature type="transmembrane region" description="Helical" evidence="7">
    <location>
        <begin position="421"/>
        <end position="438"/>
    </location>
</feature>
<evidence type="ECO:0000256" key="5">
    <source>
        <dbReference type="ARBA" id="ARBA00022989"/>
    </source>
</evidence>
<evidence type="ECO:0000259" key="8">
    <source>
        <dbReference type="Pfam" id="PF13813"/>
    </source>
</evidence>
<dbReference type="Proteomes" id="UP000094526">
    <property type="component" value="Unassembled WGS sequence"/>
</dbReference>
<dbReference type="EMBL" id="LGRB01000015">
    <property type="protein sequence ID" value="OCT46719.1"/>
    <property type="molecule type" value="Genomic_DNA"/>
</dbReference>
<dbReference type="AlphaFoldDB" id="A0A1C1CDY5"/>
<evidence type="ECO:0000256" key="7">
    <source>
        <dbReference type="SAM" id="Phobius"/>
    </source>
</evidence>
<dbReference type="GO" id="GO:0006629">
    <property type="term" value="P:lipid metabolic process"/>
    <property type="evidence" value="ECO:0007669"/>
    <property type="project" value="InterPro"/>
</dbReference>
<dbReference type="GO" id="GO:0016020">
    <property type="term" value="C:membrane"/>
    <property type="evidence" value="ECO:0007669"/>
    <property type="project" value="UniProtKB-SubCell"/>
</dbReference>
<evidence type="ECO:0000256" key="4">
    <source>
        <dbReference type="ARBA" id="ARBA00022692"/>
    </source>
</evidence>
<dbReference type="OrthoDB" id="2796277at2759"/>
<name>A0A1C1CDY5_9EURO</name>
<evidence type="ECO:0000256" key="2">
    <source>
        <dbReference type="ARBA" id="ARBA00007282"/>
    </source>
</evidence>
<accession>A0A1C1CDY5</accession>
<evidence type="ECO:0000313" key="10">
    <source>
        <dbReference type="Proteomes" id="UP000094526"/>
    </source>
</evidence>
<feature type="transmembrane region" description="Helical" evidence="7">
    <location>
        <begin position="350"/>
        <end position="372"/>
    </location>
</feature>
<feature type="transmembrane region" description="Helical" evidence="7">
    <location>
        <begin position="79"/>
        <end position="104"/>
    </location>
</feature>
<dbReference type="VEuPathDB" id="FungiDB:G647_01438"/>
<dbReference type="Pfam" id="PF13813">
    <property type="entry name" value="MBOAT_2"/>
    <property type="match status" value="1"/>
</dbReference>
<keyword evidence="6 7" id="KW-0472">Membrane</keyword>
<feature type="transmembrane region" description="Helical" evidence="7">
    <location>
        <begin position="22"/>
        <end position="43"/>
    </location>
</feature>
<keyword evidence="10" id="KW-1185">Reference proteome</keyword>
<feature type="domain" description="Wax synthase" evidence="8">
    <location>
        <begin position="292"/>
        <end position="386"/>
    </location>
</feature>